<evidence type="ECO:0000313" key="2">
    <source>
        <dbReference type="EMBL" id="RVW63001.1"/>
    </source>
</evidence>
<dbReference type="Proteomes" id="UP000288805">
    <property type="component" value="Unassembled WGS sequence"/>
</dbReference>
<organism evidence="2 3">
    <name type="scientific">Vitis vinifera</name>
    <name type="common">Grape</name>
    <dbReference type="NCBI Taxonomy" id="29760"/>
    <lineage>
        <taxon>Eukaryota</taxon>
        <taxon>Viridiplantae</taxon>
        <taxon>Streptophyta</taxon>
        <taxon>Embryophyta</taxon>
        <taxon>Tracheophyta</taxon>
        <taxon>Spermatophyta</taxon>
        <taxon>Magnoliopsida</taxon>
        <taxon>eudicotyledons</taxon>
        <taxon>Gunneridae</taxon>
        <taxon>Pentapetalae</taxon>
        <taxon>rosids</taxon>
        <taxon>Vitales</taxon>
        <taxon>Vitaceae</taxon>
        <taxon>Viteae</taxon>
        <taxon>Vitis</taxon>
    </lineage>
</organism>
<reference evidence="2 3" key="1">
    <citation type="journal article" date="2018" name="PLoS Genet.">
        <title>Population sequencing reveals clonal diversity and ancestral inbreeding in the grapevine cultivar Chardonnay.</title>
        <authorList>
            <person name="Roach M.J."/>
            <person name="Johnson D.L."/>
            <person name="Bohlmann J."/>
            <person name="van Vuuren H.J."/>
            <person name="Jones S.J."/>
            <person name="Pretorius I.S."/>
            <person name="Schmidt S.A."/>
            <person name="Borneman A.R."/>
        </authorList>
    </citation>
    <scope>NUCLEOTIDE SEQUENCE [LARGE SCALE GENOMIC DNA]</scope>
    <source>
        <strain evidence="3">cv. Chardonnay</strain>
        <tissue evidence="2">Leaf</tissue>
    </source>
</reference>
<evidence type="ECO:0000313" key="3">
    <source>
        <dbReference type="Proteomes" id="UP000288805"/>
    </source>
</evidence>
<feature type="transmembrane region" description="Helical" evidence="1">
    <location>
        <begin position="45"/>
        <end position="67"/>
    </location>
</feature>
<accession>A0A438FST4</accession>
<dbReference type="AlphaFoldDB" id="A0A438FST4"/>
<sequence>MADLRTFKSGIEALADVGHHHIVKLCGSCSWASTNWTSFAGTFGYTAPGILVVLSITIGICVVIILITINPHQLLSSAVEQVAEEVVLGMKLASACLHVNPQYWPTMQQASGTLNTMATIVKTIFDDYTGRTAWSLR</sequence>
<dbReference type="EMBL" id="QGNW01000753">
    <property type="protein sequence ID" value="RVW63001.1"/>
    <property type="molecule type" value="Genomic_DNA"/>
</dbReference>
<name>A0A438FST4_VITVI</name>
<proteinExistence type="predicted"/>
<keyword evidence="1" id="KW-1133">Transmembrane helix</keyword>
<keyword evidence="1" id="KW-0472">Membrane</keyword>
<evidence type="ECO:0000256" key="1">
    <source>
        <dbReference type="SAM" id="Phobius"/>
    </source>
</evidence>
<keyword evidence="1" id="KW-0812">Transmembrane</keyword>
<comment type="caution">
    <text evidence="2">The sequence shown here is derived from an EMBL/GenBank/DDBJ whole genome shotgun (WGS) entry which is preliminary data.</text>
</comment>
<gene>
    <name evidence="2" type="ORF">CK203_059283</name>
</gene>
<protein>
    <submittedName>
        <fullName evidence="2">Uncharacterized protein</fullName>
    </submittedName>
</protein>